<comment type="subunit">
    <text evidence="9">Homodimer.</text>
</comment>
<feature type="binding site" evidence="9">
    <location>
        <position position="233"/>
    </location>
    <ligand>
        <name>K(+)</name>
        <dbReference type="ChEBI" id="CHEBI:29103"/>
    </ligand>
</feature>
<dbReference type="CDD" id="cd01174">
    <property type="entry name" value="ribokinase"/>
    <property type="match status" value="1"/>
</dbReference>
<evidence type="ECO:0000256" key="4">
    <source>
        <dbReference type="ARBA" id="ARBA00022777"/>
    </source>
</evidence>
<comment type="pathway">
    <text evidence="9">Carbohydrate metabolism; D-ribose degradation; D-ribose 5-phosphate from beta-D-ribopyranose: step 2/2.</text>
</comment>
<comment type="caution">
    <text evidence="9">Lacks conserved residue(s) required for the propagation of feature annotation.</text>
</comment>
<feature type="binding site" evidence="9">
    <location>
        <position position="231"/>
    </location>
    <ligand>
        <name>K(+)</name>
        <dbReference type="ChEBI" id="CHEBI:29103"/>
    </ligand>
</feature>
<evidence type="ECO:0000313" key="11">
    <source>
        <dbReference type="EMBL" id="SCM69378.1"/>
    </source>
</evidence>
<evidence type="ECO:0000256" key="1">
    <source>
        <dbReference type="ARBA" id="ARBA00022679"/>
    </source>
</evidence>
<dbReference type="PANTHER" id="PTHR10584">
    <property type="entry name" value="SUGAR KINASE"/>
    <property type="match status" value="1"/>
</dbReference>
<evidence type="ECO:0000259" key="10">
    <source>
        <dbReference type="Pfam" id="PF00294"/>
    </source>
</evidence>
<dbReference type="PRINTS" id="PR00990">
    <property type="entry name" value="RIBOKINASE"/>
</dbReference>
<dbReference type="HAMAP" id="MF_01987">
    <property type="entry name" value="Ribokinase"/>
    <property type="match status" value="1"/>
</dbReference>
<dbReference type="PANTHER" id="PTHR10584:SF166">
    <property type="entry name" value="RIBOKINASE"/>
    <property type="match status" value="1"/>
</dbReference>
<feature type="binding site" evidence="9">
    <location>
        <position position="272"/>
    </location>
    <ligand>
        <name>K(+)</name>
        <dbReference type="ChEBI" id="CHEBI:29103"/>
    </ligand>
</feature>
<organism evidence="11 12">
    <name type="scientific">Donghicola eburneus</name>
    <dbReference type="NCBI Taxonomy" id="393278"/>
    <lineage>
        <taxon>Bacteria</taxon>
        <taxon>Pseudomonadati</taxon>
        <taxon>Pseudomonadota</taxon>
        <taxon>Alphaproteobacteria</taxon>
        <taxon>Rhodobacterales</taxon>
        <taxon>Roseobacteraceae</taxon>
        <taxon>Donghicola</taxon>
    </lineage>
</organism>
<sequence>MTVFNLGSINADYTYQVPHLPQPGETLAASSVTRGLGGKGANMSVACARAAGRVFHIGAIGEDGTWATDRLLEYGVDTRHVSTLDVPTGHAIISVDPEGENSILILPGANIEITEKMIAAAICEGGPQDWLLMQNETNGLQEATDMAKQVGMKVAYAAAPFVAKDAAQIAPRADLLFLNEIEAQQLQDEMNTTLSSLPIADIIVTKGGKGCAWHHGDEVTEFPSYPADVVDTTGAGDTFTGYVLASLDRGMTIPQAIDLAQRAASLMVQRLGTADVIPDLKEVQDASFGSSQS</sequence>
<keyword evidence="1 9" id="KW-0808">Transferase</keyword>
<dbReference type="GO" id="GO:0005737">
    <property type="term" value="C:cytoplasm"/>
    <property type="evidence" value="ECO:0007669"/>
    <property type="project" value="UniProtKB-SubCell"/>
</dbReference>
<dbReference type="GO" id="GO:0046872">
    <property type="term" value="F:metal ion binding"/>
    <property type="evidence" value="ECO:0007669"/>
    <property type="project" value="UniProtKB-KW"/>
</dbReference>
<proteinExistence type="inferred from homology"/>
<feature type="binding site" evidence="9">
    <location>
        <position position="179"/>
    </location>
    <ligand>
        <name>ATP</name>
        <dbReference type="ChEBI" id="CHEBI:30616"/>
    </ligand>
</feature>
<evidence type="ECO:0000256" key="6">
    <source>
        <dbReference type="ARBA" id="ARBA00022842"/>
    </source>
</evidence>
<feature type="binding site" evidence="9">
    <location>
        <begin position="205"/>
        <end position="210"/>
    </location>
    <ligand>
        <name>ATP</name>
        <dbReference type="ChEBI" id="CHEBI:30616"/>
    </ligand>
</feature>
<evidence type="ECO:0000256" key="9">
    <source>
        <dbReference type="HAMAP-Rule" id="MF_01987"/>
    </source>
</evidence>
<keyword evidence="6 9" id="KW-0460">Magnesium</keyword>
<dbReference type="InterPro" id="IPR011611">
    <property type="entry name" value="PfkB_dom"/>
</dbReference>
<keyword evidence="5 9" id="KW-0067">ATP-binding</keyword>
<comment type="cofactor">
    <cofactor evidence="9">
        <name>Mg(2+)</name>
        <dbReference type="ChEBI" id="CHEBI:18420"/>
    </cofactor>
    <text evidence="9">Requires a divalent cation, most likely magnesium in vivo, as an electrophilic catalyst to aid phosphoryl group transfer. It is the chelate of the metal and the nucleotide that is the actual substrate.</text>
</comment>
<dbReference type="GO" id="GO:0019303">
    <property type="term" value="P:D-ribose catabolic process"/>
    <property type="evidence" value="ECO:0007669"/>
    <property type="project" value="UniProtKB-UniRule"/>
</dbReference>
<dbReference type="AlphaFoldDB" id="A0A1M4N5Q7"/>
<comment type="similarity">
    <text evidence="9">Belongs to the carbohydrate kinase PfkB family. Ribokinase subfamily.</text>
</comment>
<feature type="binding site" evidence="9">
    <location>
        <position position="136"/>
    </location>
    <ligand>
        <name>substrate</name>
    </ligand>
</feature>
<comment type="subcellular location">
    <subcellularLocation>
        <location evidence="9">Cytoplasm</location>
    </subcellularLocation>
</comment>
<keyword evidence="7 9" id="KW-0630">Potassium</keyword>
<dbReference type="SUPFAM" id="SSF53613">
    <property type="entry name" value="Ribokinase-like"/>
    <property type="match status" value="1"/>
</dbReference>
<dbReference type="UniPathway" id="UPA00916">
    <property type="reaction ID" value="UER00889"/>
</dbReference>
<dbReference type="RefSeq" id="WP_072708909.1">
    <property type="nucleotide sequence ID" value="NZ_FMJB01000064.1"/>
</dbReference>
<feature type="binding site" evidence="9">
    <location>
        <position position="237"/>
    </location>
    <ligand>
        <name>substrate</name>
    </ligand>
</feature>
<evidence type="ECO:0000313" key="12">
    <source>
        <dbReference type="Proteomes" id="UP000184085"/>
    </source>
</evidence>
<keyword evidence="9" id="KW-0963">Cytoplasm</keyword>
<keyword evidence="2 9" id="KW-0479">Metal-binding</keyword>
<dbReference type="Pfam" id="PF00294">
    <property type="entry name" value="PfkB"/>
    <property type="match status" value="1"/>
</dbReference>
<dbReference type="EMBL" id="FMJB01000064">
    <property type="protein sequence ID" value="SCM69378.1"/>
    <property type="molecule type" value="Genomic_DNA"/>
</dbReference>
<dbReference type="InterPro" id="IPR002139">
    <property type="entry name" value="Ribo/fructo_kinase"/>
</dbReference>
<protein>
    <recommendedName>
        <fullName evidence="9">Ribokinase</fullName>
        <shortName evidence="9">RK</shortName>
        <ecNumber evidence="9">2.7.1.15</ecNumber>
    </recommendedName>
</protein>
<evidence type="ECO:0000256" key="2">
    <source>
        <dbReference type="ARBA" id="ARBA00022723"/>
    </source>
</evidence>
<feature type="binding site" evidence="9">
    <location>
        <position position="267"/>
    </location>
    <ligand>
        <name>K(+)</name>
        <dbReference type="ChEBI" id="CHEBI:29103"/>
    </ligand>
</feature>
<gene>
    <name evidence="9" type="primary">rbsK</name>
    <name evidence="11" type="ORF">KARMA_3616</name>
</gene>
<comment type="activity regulation">
    <text evidence="9">Activated by a monovalent cation that binds near, but not in, the active site. The most likely occupant of the site in vivo is potassium. Ion binding induces a conformational change that may alter substrate affinity.</text>
</comment>
<evidence type="ECO:0000256" key="8">
    <source>
        <dbReference type="ARBA" id="ARBA00023277"/>
    </source>
</evidence>
<keyword evidence="12" id="KW-1185">Reference proteome</keyword>
<comment type="function">
    <text evidence="9">Catalyzes the phosphorylation of ribose at O-5 in a reaction requiring ATP and magnesium. The resulting D-ribose-5-phosphate can then be used either for sythesis of nucleotides, histidine, and tryptophan, or as a component of the pentose phosphate pathway.</text>
</comment>
<dbReference type="Gene3D" id="3.40.1190.20">
    <property type="match status" value="1"/>
</dbReference>
<reference evidence="12" key="1">
    <citation type="submission" date="2016-09" db="EMBL/GenBank/DDBJ databases">
        <authorList>
            <person name="Wibberg D."/>
        </authorList>
    </citation>
    <scope>NUCLEOTIDE SEQUENCE [LARGE SCALE GENOMIC DNA]</scope>
</reference>
<keyword evidence="8 9" id="KW-0119">Carbohydrate metabolism</keyword>
<feature type="binding site" evidence="9">
    <location>
        <position position="270"/>
    </location>
    <ligand>
        <name>K(+)</name>
        <dbReference type="ChEBI" id="CHEBI:29103"/>
    </ligand>
</feature>
<evidence type="ECO:0000256" key="5">
    <source>
        <dbReference type="ARBA" id="ARBA00022840"/>
    </source>
</evidence>
<evidence type="ECO:0000256" key="3">
    <source>
        <dbReference type="ARBA" id="ARBA00022741"/>
    </source>
</evidence>
<feature type="binding site" evidence="9">
    <location>
        <begin position="38"/>
        <end position="42"/>
    </location>
    <ligand>
        <name>substrate</name>
    </ligand>
</feature>
<dbReference type="InterPro" id="IPR029056">
    <property type="entry name" value="Ribokinase-like"/>
</dbReference>
<name>A0A1M4N5Q7_9RHOB</name>
<dbReference type="Proteomes" id="UP000184085">
    <property type="component" value="Unassembled WGS sequence"/>
</dbReference>
<dbReference type="GO" id="GO:0005524">
    <property type="term" value="F:ATP binding"/>
    <property type="evidence" value="ECO:0007669"/>
    <property type="project" value="UniProtKB-UniRule"/>
</dbReference>
<dbReference type="GO" id="GO:0004747">
    <property type="term" value="F:ribokinase activity"/>
    <property type="evidence" value="ECO:0007669"/>
    <property type="project" value="UniProtKB-UniRule"/>
</dbReference>
<feature type="active site" description="Proton acceptor" evidence="9">
    <location>
        <position position="237"/>
    </location>
</feature>
<evidence type="ECO:0000256" key="7">
    <source>
        <dbReference type="ARBA" id="ARBA00022958"/>
    </source>
</evidence>
<accession>A0A1M4N5Q7</accession>
<keyword evidence="4 9" id="KW-0418">Kinase</keyword>
<feature type="binding site" evidence="9">
    <location>
        <begin position="236"/>
        <end position="237"/>
    </location>
    <ligand>
        <name>ATP</name>
        <dbReference type="ChEBI" id="CHEBI:30616"/>
    </ligand>
</feature>
<feature type="domain" description="Carbohydrate kinase PfkB" evidence="10">
    <location>
        <begin position="6"/>
        <end position="278"/>
    </location>
</feature>
<comment type="catalytic activity">
    <reaction evidence="9">
        <text>D-ribose + ATP = D-ribose 5-phosphate + ADP + H(+)</text>
        <dbReference type="Rhea" id="RHEA:13697"/>
        <dbReference type="ChEBI" id="CHEBI:15378"/>
        <dbReference type="ChEBI" id="CHEBI:30616"/>
        <dbReference type="ChEBI" id="CHEBI:47013"/>
        <dbReference type="ChEBI" id="CHEBI:78346"/>
        <dbReference type="ChEBI" id="CHEBI:456216"/>
        <dbReference type="EC" id="2.7.1.15"/>
    </reaction>
</comment>
<dbReference type="InterPro" id="IPR011877">
    <property type="entry name" value="Ribokinase"/>
</dbReference>
<feature type="binding site" evidence="9">
    <location>
        <begin position="10"/>
        <end position="12"/>
    </location>
    <ligand>
        <name>substrate</name>
    </ligand>
</feature>
<dbReference type="EC" id="2.7.1.15" evidence="9"/>
<keyword evidence="3 9" id="KW-0547">Nucleotide-binding</keyword>